<evidence type="ECO:0000256" key="4">
    <source>
        <dbReference type="ARBA" id="ARBA00013170"/>
    </source>
</evidence>
<dbReference type="GO" id="GO:0008444">
    <property type="term" value="F:CDP-diacylglycerol-glycerol-3-phosphate 3-phosphatidyltransferase activity"/>
    <property type="evidence" value="ECO:0007669"/>
    <property type="project" value="UniProtKB-EC"/>
</dbReference>
<dbReference type="GO" id="GO:0016020">
    <property type="term" value="C:membrane"/>
    <property type="evidence" value="ECO:0007669"/>
    <property type="project" value="UniProtKB-SubCell"/>
</dbReference>
<evidence type="ECO:0000256" key="14">
    <source>
        <dbReference type="ARBA" id="ARBA00048586"/>
    </source>
</evidence>
<feature type="transmembrane region" description="Helical" evidence="16">
    <location>
        <begin position="106"/>
        <end position="124"/>
    </location>
</feature>
<evidence type="ECO:0000256" key="10">
    <source>
        <dbReference type="ARBA" id="ARBA00023098"/>
    </source>
</evidence>
<dbReference type="GO" id="GO:0046474">
    <property type="term" value="P:glycerophospholipid biosynthetic process"/>
    <property type="evidence" value="ECO:0007669"/>
    <property type="project" value="TreeGrafter"/>
</dbReference>
<dbReference type="PANTHER" id="PTHR14269">
    <property type="entry name" value="CDP-DIACYLGLYCEROL--GLYCEROL-3-PHOSPHATE 3-PHOSPHATIDYLTRANSFERASE-RELATED"/>
    <property type="match status" value="1"/>
</dbReference>
<keyword evidence="7 15" id="KW-0808">Transferase</keyword>
<dbReference type="AlphaFoldDB" id="A0A7C3SHX3"/>
<evidence type="ECO:0000256" key="3">
    <source>
        <dbReference type="ARBA" id="ARBA00010441"/>
    </source>
</evidence>
<dbReference type="EC" id="2.7.8.5" evidence="4"/>
<dbReference type="EMBL" id="DTHB01000016">
    <property type="protein sequence ID" value="HGB13960.1"/>
    <property type="molecule type" value="Genomic_DNA"/>
</dbReference>
<evidence type="ECO:0000256" key="6">
    <source>
        <dbReference type="ARBA" id="ARBA00022516"/>
    </source>
</evidence>
<feature type="transmembrane region" description="Helical" evidence="16">
    <location>
        <begin position="12"/>
        <end position="34"/>
    </location>
</feature>
<keyword evidence="9 16" id="KW-1133">Transmembrane helix</keyword>
<keyword evidence="6" id="KW-0444">Lipid biosynthesis</keyword>
<accession>A0A7C3SHX3</accession>
<comment type="caution">
    <text evidence="17">The sequence shown here is derived from an EMBL/GenBank/DDBJ whole genome shotgun (WGS) entry which is preliminary data.</text>
</comment>
<gene>
    <name evidence="17" type="ORF">ENV62_01790</name>
</gene>
<keyword evidence="11 16" id="KW-0472">Membrane</keyword>
<feature type="transmembrane region" description="Helical" evidence="16">
    <location>
        <begin position="40"/>
        <end position="57"/>
    </location>
</feature>
<evidence type="ECO:0000256" key="2">
    <source>
        <dbReference type="ARBA" id="ARBA00005042"/>
    </source>
</evidence>
<dbReference type="Gene3D" id="1.20.120.1760">
    <property type="match status" value="1"/>
</dbReference>
<name>A0A7C3SHX3_9BACT</name>
<reference evidence="17" key="1">
    <citation type="journal article" date="2020" name="mSystems">
        <title>Genome- and Community-Level Interaction Insights into Carbon Utilization and Element Cycling Functions of Hydrothermarchaeota in Hydrothermal Sediment.</title>
        <authorList>
            <person name="Zhou Z."/>
            <person name="Liu Y."/>
            <person name="Xu W."/>
            <person name="Pan J."/>
            <person name="Luo Z.H."/>
            <person name="Li M."/>
        </authorList>
    </citation>
    <scope>NUCLEOTIDE SEQUENCE [LARGE SCALE GENOMIC DNA]</scope>
    <source>
        <strain evidence="17">SpSt-776</strain>
    </source>
</reference>
<dbReference type="PIRSF" id="PIRSF000847">
    <property type="entry name" value="Phos_ph_gly_syn"/>
    <property type="match status" value="1"/>
</dbReference>
<keyword evidence="10" id="KW-0443">Lipid metabolism</keyword>
<evidence type="ECO:0000256" key="7">
    <source>
        <dbReference type="ARBA" id="ARBA00022679"/>
    </source>
</evidence>
<dbReference type="PANTHER" id="PTHR14269:SF11">
    <property type="entry name" value="CDP-DIACYLGLYCEROL--GLYCEROL-3-PHOSPHATE 3-PHOSPHATIDYLTRANSFERASE"/>
    <property type="match status" value="1"/>
</dbReference>
<proteinExistence type="inferred from homology"/>
<evidence type="ECO:0000256" key="9">
    <source>
        <dbReference type="ARBA" id="ARBA00022989"/>
    </source>
</evidence>
<evidence type="ECO:0000256" key="1">
    <source>
        <dbReference type="ARBA" id="ARBA00004141"/>
    </source>
</evidence>
<evidence type="ECO:0000313" key="17">
    <source>
        <dbReference type="EMBL" id="HGB13960.1"/>
    </source>
</evidence>
<evidence type="ECO:0000256" key="8">
    <source>
        <dbReference type="ARBA" id="ARBA00022692"/>
    </source>
</evidence>
<dbReference type="PROSITE" id="PS00379">
    <property type="entry name" value="CDP_ALCOHOL_P_TRANSF"/>
    <property type="match status" value="1"/>
</dbReference>
<dbReference type="InterPro" id="IPR050324">
    <property type="entry name" value="CDP-alcohol_PTase-I"/>
</dbReference>
<evidence type="ECO:0000256" key="5">
    <source>
        <dbReference type="ARBA" id="ARBA00014944"/>
    </source>
</evidence>
<comment type="catalytic activity">
    <reaction evidence="14">
        <text>a CDP-1,2-diacyl-sn-glycerol + sn-glycerol 3-phosphate = a 1,2-diacyl-sn-glycero-3-phospho-(1'-sn-glycero-3'-phosphate) + CMP + H(+)</text>
        <dbReference type="Rhea" id="RHEA:12593"/>
        <dbReference type="ChEBI" id="CHEBI:15378"/>
        <dbReference type="ChEBI" id="CHEBI:57597"/>
        <dbReference type="ChEBI" id="CHEBI:58332"/>
        <dbReference type="ChEBI" id="CHEBI:60110"/>
        <dbReference type="ChEBI" id="CHEBI:60377"/>
        <dbReference type="EC" id="2.7.8.5"/>
    </reaction>
</comment>
<keyword evidence="12" id="KW-0594">Phospholipid biosynthesis</keyword>
<dbReference type="InterPro" id="IPR004570">
    <property type="entry name" value="Phosphatidylglycerol_P_synth"/>
</dbReference>
<keyword evidence="8 16" id="KW-0812">Transmembrane</keyword>
<evidence type="ECO:0000256" key="12">
    <source>
        <dbReference type="ARBA" id="ARBA00023209"/>
    </source>
</evidence>
<comment type="pathway">
    <text evidence="2">Phospholipid metabolism; phosphatidylglycerol biosynthesis; phosphatidylglycerol from CDP-diacylglycerol: step 1/2.</text>
</comment>
<evidence type="ECO:0000256" key="16">
    <source>
        <dbReference type="SAM" id="Phobius"/>
    </source>
</evidence>
<organism evidence="17">
    <name type="scientific">Desulfobacca acetoxidans</name>
    <dbReference type="NCBI Taxonomy" id="60893"/>
    <lineage>
        <taxon>Bacteria</taxon>
        <taxon>Pseudomonadati</taxon>
        <taxon>Thermodesulfobacteriota</taxon>
        <taxon>Desulfobaccia</taxon>
        <taxon>Desulfobaccales</taxon>
        <taxon>Desulfobaccaceae</taxon>
        <taxon>Desulfobacca</taxon>
    </lineage>
</organism>
<protein>
    <recommendedName>
        <fullName evidence="5">CDP-diacylglycerol--glycerol-3-phosphate 3-phosphatidyltransferase</fullName>
        <ecNumber evidence="4">2.7.8.5</ecNumber>
    </recommendedName>
</protein>
<evidence type="ECO:0000256" key="15">
    <source>
        <dbReference type="RuleBase" id="RU003750"/>
    </source>
</evidence>
<feature type="transmembrane region" description="Helical" evidence="16">
    <location>
        <begin position="160"/>
        <end position="180"/>
    </location>
</feature>
<dbReference type="InterPro" id="IPR000462">
    <property type="entry name" value="CDP-OH_P_trans"/>
</dbReference>
<dbReference type="InterPro" id="IPR048254">
    <property type="entry name" value="CDP_ALCOHOL_P_TRANSF_CS"/>
</dbReference>
<dbReference type="Pfam" id="PF01066">
    <property type="entry name" value="CDP-OH_P_transf"/>
    <property type="match status" value="1"/>
</dbReference>
<evidence type="ECO:0000256" key="11">
    <source>
        <dbReference type="ARBA" id="ARBA00023136"/>
    </source>
</evidence>
<feature type="transmembrane region" description="Helical" evidence="16">
    <location>
        <begin position="78"/>
        <end position="94"/>
    </location>
</feature>
<comment type="similarity">
    <text evidence="3 15">Belongs to the CDP-alcohol phosphatidyltransferase class-I family.</text>
</comment>
<evidence type="ECO:0000256" key="13">
    <source>
        <dbReference type="ARBA" id="ARBA00023264"/>
    </source>
</evidence>
<keyword evidence="13" id="KW-1208">Phospholipid metabolism</keyword>
<dbReference type="InterPro" id="IPR043130">
    <property type="entry name" value="CDP-OH_PTrfase_TM_dom"/>
</dbReference>
<sequence length="190" mass="20794">MTTEASTNNRLTIPNLLTTGRILLTPLFIIFLIQGQYRKALAVFFLAVLTDVADGLVARTWHQKSPLGTFLDPLADKLLLSSSFVALSILRFIPPWLTVVVISRDLALVLGIILLKLVDLPVVIKPSTAGKATAALQMLTVLLVLVGVSWPLNLSFLAGWFWFVGAVTTFSGLQYIYGGLKMVGRHHLQP</sequence>
<feature type="transmembrane region" description="Helical" evidence="16">
    <location>
        <begin position="136"/>
        <end position="154"/>
    </location>
</feature>
<comment type="subcellular location">
    <subcellularLocation>
        <location evidence="1">Membrane</location>
        <topology evidence="1">Multi-pass membrane protein</topology>
    </subcellularLocation>
</comment>